<reference evidence="2" key="1">
    <citation type="journal article" date="2014" name="Int. J. Syst. Evol. Microbiol.">
        <title>Complete genome sequence of Corynebacterium casei LMG S-19264T (=DSM 44701T), isolated from a smear-ripened cheese.</title>
        <authorList>
            <consortium name="US DOE Joint Genome Institute (JGI-PGF)"/>
            <person name="Walter F."/>
            <person name="Albersmeier A."/>
            <person name="Kalinowski J."/>
            <person name="Ruckert C."/>
        </authorList>
    </citation>
    <scope>NUCLEOTIDE SEQUENCE</scope>
    <source>
        <strain evidence="2">JCM 3035</strain>
    </source>
</reference>
<keyword evidence="3" id="KW-1185">Reference proteome</keyword>
<evidence type="ECO:0000313" key="2">
    <source>
        <dbReference type="EMBL" id="GGK48111.1"/>
    </source>
</evidence>
<dbReference type="AlphaFoldDB" id="A0A917QFH1"/>
<feature type="compositionally biased region" description="Polar residues" evidence="1">
    <location>
        <begin position="1"/>
        <end position="10"/>
    </location>
</feature>
<gene>
    <name evidence="2" type="ORF">GCM10010094_05270</name>
</gene>
<comment type="caution">
    <text evidence="2">The sequence shown here is derived from an EMBL/GenBank/DDBJ whole genome shotgun (WGS) entry which is preliminary data.</text>
</comment>
<evidence type="ECO:0000256" key="1">
    <source>
        <dbReference type="SAM" id="MobiDB-lite"/>
    </source>
</evidence>
<accession>A0A917QFH1</accession>
<dbReference type="EMBL" id="BMPQ01000001">
    <property type="protein sequence ID" value="GGK48111.1"/>
    <property type="molecule type" value="Genomic_DNA"/>
</dbReference>
<protein>
    <submittedName>
        <fullName evidence="2">Uncharacterized protein</fullName>
    </submittedName>
</protein>
<dbReference type="Proteomes" id="UP000637788">
    <property type="component" value="Unassembled WGS sequence"/>
</dbReference>
<name>A0A917QFH1_9ACTN</name>
<organism evidence="2 3">
    <name type="scientific">Streptomyces flaveus</name>
    <dbReference type="NCBI Taxonomy" id="66370"/>
    <lineage>
        <taxon>Bacteria</taxon>
        <taxon>Bacillati</taxon>
        <taxon>Actinomycetota</taxon>
        <taxon>Actinomycetes</taxon>
        <taxon>Kitasatosporales</taxon>
        <taxon>Streptomycetaceae</taxon>
        <taxon>Streptomyces</taxon>
        <taxon>Streptomyces aurantiacus group</taxon>
    </lineage>
</organism>
<reference evidence="2" key="2">
    <citation type="submission" date="2020-09" db="EMBL/GenBank/DDBJ databases">
        <authorList>
            <person name="Sun Q."/>
            <person name="Ohkuma M."/>
        </authorList>
    </citation>
    <scope>NUCLEOTIDE SEQUENCE</scope>
    <source>
        <strain evidence="2">JCM 3035</strain>
    </source>
</reference>
<dbReference type="RefSeq" id="WP_189320241.1">
    <property type="nucleotide sequence ID" value="NZ_BMPQ01000001.1"/>
</dbReference>
<proteinExistence type="predicted"/>
<sequence>MATRQQTTQEPPIDLGVPLPEPKPAPGCGVCASLARDREQARRVGDLSKVSDCNIEIRNHSERGHG</sequence>
<feature type="region of interest" description="Disordered" evidence="1">
    <location>
        <begin position="1"/>
        <end position="25"/>
    </location>
</feature>
<evidence type="ECO:0000313" key="3">
    <source>
        <dbReference type="Proteomes" id="UP000637788"/>
    </source>
</evidence>